<dbReference type="Pfam" id="PF07589">
    <property type="entry name" value="PEP-CTERM"/>
    <property type="match status" value="1"/>
</dbReference>
<dbReference type="Gene3D" id="2.60.120.260">
    <property type="entry name" value="Galactose-binding domain-like"/>
    <property type="match status" value="1"/>
</dbReference>
<reference evidence="3 4" key="1">
    <citation type="submission" date="2019-12" db="EMBL/GenBank/DDBJ databases">
        <title>Novel species isolated from a subtropical stream in China.</title>
        <authorList>
            <person name="Lu H."/>
        </authorList>
    </citation>
    <scope>NUCLEOTIDE SEQUENCE [LARGE SCALE GENOMIC DNA]</scope>
    <source>
        <strain evidence="3 4">FT135W</strain>
    </source>
</reference>
<dbReference type="InterPro" id="IPR013424">
    <property type="entry name" value="Ice-binding_C"/>
</dbReference>
<dbReference type="RefSeq" id="WP_161005774.1">
    <property type="nucleotide sequence ID" value="NZ_WWCN01000003.1"/>
</dbReference>
<name>A0A6L8KCV5_9BURK</name>
<dbReference type="EMBL" id="WWCN01000003">
    <property type="protein sequence ID" value="MYM22271.1"/>
    <property type="molecule type" value="Genomic_DNA"/>
</dbReference>
<feature type="signal peptide" evidence="1">
    <location>
        <begin position="1"/>
        <end position="20"/>
    </location>
</feature>
<evidence type="ECO:0000259" key="2">
    <source>
        <dbReference type="Pfam" id="PF07589"/>
    </source>
</evidence>
<gene>
    <name evidence="3" type="ORF">GTP46_06400</name>
</gene>
<sequence>MKHTIFAAALALASISAAHADAINGLYNTGLGASGSADAYYSLSSAVSSTAYTSTEAAWPINDGTWLHNTETSKWITPLLDQAQTLDPSVDGTYTYKLSFDLTGYNASTASFTGHFAADNAVTIKLNGTDIASGVGFSSWQDFSASSGFVAGQNSLEFVVTNYRQGSGNPTGLRVEFSESNITAVPEPETYAMLVGGLALVGAIARRRKQK</sequence>
<dbReference type="InterPro" id="IPR008979">
    <property type="entry name" value="Galactose-bd-like_sf"/>
</dbReference>
<evidence type="ECO:0000313" key="3">
    <source>
        <dbReference type="EMBL" id="MYM22271.1"/>
    </source>
</evidence>
<evidence type="ECO:0000256" key="1">
    <source>
        <dbReference type="SAM" id="SignalP"/>
    </source>
</evidence>
<keyword evidence="4" id="KW-1185">Reference proteome</keyword>
<accession>A0A6L8KCV5</accession>
<keyword evidence="1" id="KW-0732">Signal</keyword>
<dbReference type="NCBIfam" id="TIGR02595">
    <property type="entry name" value="PEP_CTERM"/>
    <property type="match status" value="1"/>
</dbReference>
<organism evidence="3 4">
    <name type="scientific">Duganella flavida</name>
    <dbReference type="NCBI Taxonomy" id="2692175"/>
    <lineage>
        <taxon>Bacteria</taxon>
        <taxon>Pseudomonadati</taxon>
        <taxon>Pseudomonadota</taxon>
        <taxon>Betaproteobacteria</taxon>
        <taxon>Burkholderiales</taxon>
        <taxon>Oxalobacteraceae</taxon>
        <taxon>Telluria group</taxon>
        <taxon>Duganella</taxon>
    </lineage>
</organism>
<dbReference type="Proteomes" id="UP000479335">
    <property type="component" value="Unassembled WGS sequence"/>
</dbReference>
<evidence type="ECO:0000313" key="4">
    <source>
        <dbReference type="Proteomes" id="UP000479335"/>
    </source>
</evidence>
<dbReference type="AlphaFoldDB" id="A0A6L8KCV5"/>
<comment type="caution">
    <text evidence="3">The sequence shown here is derived from an EMBL/GenBank/DDBJ whole genome shotgun (WGS) entry which is preliminary data.</text>
</comment>
<proteinExistence type="predicted"/>
<feature type="domain" description="Ice-binding protein C-terminal" evidence="2">
    <location>
        <begin position="184"/>
        <end position="209"/>
    </location>
</feature>
<dbReference type="SUPFAM" id="SSF49785">
    <property type="entry name" value="Galactose-binding domain-like"/>
    <property type="match status" value="1"/>
</dbReference>
<feature type="chain" id="PRO_5026682724" evidence="1">
    <location>
        <begin position="21"/>
        <end position="211"/>
    </location>
</feature>
<protein>
    <submittedName>
        <fullName evidence="3">PEP-CTERM sorting domain-containing protein</fullName>
    </submittedName>
</protein>